<dbReference type="AlphaFoldDB" id="A0A0B7AVS3"/>
<organism evidence="1">
    <name type="scientific">Arion vulgaris</name>
    <dbReference type="NCBI Taxonomy" id="1028688"/>
    <lineage>
        <taxon>Eukaryota</taxon>
        <taxon>Metazoa</taxon>
        <taxon>Spiralia</taxon>
        <taxon>Lophotrochozoa</taxon>
        <taxon>Mollusca</taxon>
        <taxon>Gastropoda</taxon>
        <taxon>Heterobranchia</taxon>
        <taxon>Euthyneura</taxon>
        <taxon>Panpulmonata</taxon>
        <taxon>Eupulmonata</taxon>
        <taxon>Stylommatophora</taxon>
        <taxon>Helicina</taxon>
        <taxon>Arionoidea</taxon>
        <taxon>Arionidae</taxon>
        <taxon>Arion</taxon>
    </lineage>
</organism>
<dbReference type="EMBL" id="HACG01037256">
    <property type="protein sequence ID" value="CEK84121.1"/>
    <property type="molecule type" value="Transcribed_RNA"/>
</dbReference>
<evidence type="ECO:0000313" key="1">
    <source>
        <dbReference type="EMBL" id="CEK84121.1"/>
    </source>
</evidence>
<name>A0A0B7AVS3_9EUPU</name>
<proteinExistence type="predicted"/>
<reference evidence="1" key="1">
    <citation type="submission" date="2014-12" db="EMBL/GenBank/DDBJ databases">
        <title>Insight into the proteome of Arion vulgaris.</title>
        <authorList>
            <person name="Aradska J."/>
            <person name="Bulat T."/>
            <person name="Smidak R."/>
            <person name="Sarate P."/>
            <person name="Gangsoo J."/>
            <person name="Sialana F."/>
            <person name="Bilban M."/>
            <person name="Lubec G."/>
        </authorList>
    </citation>
    <scope>NUCLEOTIDE SEQUENCE</scope>
    <source>
        <tissue evidence="1">Skin</tissue>
    </source>
</reference>
<gene>
    <name evidence="1" type="primary">ORF140867</name>
</gene>
<sequence>MPQIHSVYVREKHTPATHHVVIIMCLHQQNKSWMKLTGQAMGTLEELQLHRGNASID</sequence>
<accession>A0A0B7AVS3</accession>
<protein>
    <submittedName>
        <fullName evidence="1">Uncharacterized protein</fullName>
    </submittedName>
</protein>